<dbReference type="SUPFAM" id="SSF46689">
    <property type="entry name" value="Homeodomain-like"/>
    <property type="match status" value="1"/>
</dbReference>
<dbReference type="Gene3D" id="3.40.50.10490">
    <property type="entry name" value="Glucose-6-phosphate isomerase like protein, domain 1"/>
    <property type="match status" value="1"/>
</dbReference>
<proteinExistence type="predicted"/>
<keyword evidence="3" id="KW-0804">Transcription</keyword>
<dbReference type="PANTHER" id="PTHR30514">
    <property type="entry name" value="GLUCOKINASE"/>
    <property type="match status" value="1"/>
</dbReference>
<dbReference type="PANTHER" id="PTHR30514:SF18">
    <property type="entry name" value="RPIR-FAMILY TRANSCRIPTIONAL REGULATOR"/>
    <property type="match status" value="1"/>
</dbReference>
<dbReference type="Pfam" id="PF01380">
    <property type="entry name" value="SIS"/>
    <property type="match status" value="1"/>
</dbReference>
<dbReference type="InterPro" id="IPR000281">
    <property type="entry name" value="HTH_RpiR"/>
</dbReference>
<sequence>MDKQSVLKKIINQKESLPKKQKKFCEFVLEHYRTIGLDSIGELSSKADVGTTTILRTINNLGYKTLNDFKKDLHKAVIDSKTPKWWDFNDSKKNKKSSSEIIKTTWDKINFLQSYTMNDDFVQSVLATVDLMINASRINIFGLRSARSVALYLENSINQFYPKCNQLSYEPHYIFDRMHHFNDDEIVVLVALSPYTQLTYDVAKYCAEKKMKIVLITDSEENSMIPYASVTVFLFRSEDHYTLVPAISLVETITVLLGITINEDSAAKLDEIGQLLAQQNITKT</sequence>
<keyword evidence="1" id="KW-0805">Transcription regulation</keyword>
<dbReference type="InterPro" id="IPR047640">
    <property type="entry name" value="RpiR-like"/>
</dbReference>
<dbReference type="Proteomes" id="UP001059773">
    <property type="component" value="Chromosome"/>
</dbReference>
<keyword evidence="2" id="KW-0238">DNA-binding</keyword>
<dbReference type="InterPro" id="IPR035472">
    <property type="entry name" value="RpiR-like_SIS"/>
</dbReference>
<evidence type="ECO:0000313" key="5">
    <source>
        <dbReference type="EMBL" id="UUI02981.1"/>
    </source>
</evidence>
<dbReference type="InterPro" id="IPR046348">
    <property type="entry name" value="SIS_dom_sf"/>
</dbReference>
<evidence type="ECO:0000256" key="1">
    <source>
        <dbReference type="ARBA" id="ARBA00023015"/>
    </source>
</evidence>
<evidence type="ECO:0000259" key="4">
    <source>
        <dbReference type="PROSITE" id="PS51071"/>
    </source>
</evidence>
<accession>A0ABY5JV73</accession>
<keyword evidence="6" id="KW-1185">Reference proteome</keyword>
<dbReference type="RefSeq" id="WP_040977872.1">
    <property type="nucleotide sequence ID" value="NZ_CABKTI010000001.1"/>
</dbReference>
<evidence type="ECO:0000256" key="2">
    <source>
        <dbReference type="ARBA" id="ARBA00023125"/>
    </source>
</evidence>
<dbReference type="InterPro" id="IPR001347">
    <property type="entry name" value="SIS_dom"/>
</dbReference>
<feature type="domain" description="HTH rpiR-type" evidence="4">
    <location>
        <begin position="4"/>
        <end position="80"/>
    </location>
</feature>
<dbReference type="Pfam" id="PF01418">
    <property type="entry name" value="HTH_6"/>
    <property type="match status" value="1"/>
</dbReference>
<dbReference type="InterPro" id="IPR009057">
    <property type="entry name" value="Homeodomain-like_sf"/>
</dbReference>
<dbReference type="Gene3D" id="1.10.10.10">
    <property type="entry name" value="Winged helix-like DNA-binding domain superfamily/Winged helix DNA-binding domain"/>
    <property type="match status" value="1"/>
</dbReference>
<dbReference type="CDD" id="cd05013">
    <property type="entry name" value="SIS_RpiR"/>
    <property type="match status" value="1"/>
</dbReference>
<evidence type="ECO:0000313" key="6">
    <source>
        <dbReference type="Proteomes" id="UP001059773"/>
    </source>
</evidence>
<protein>
    <submittedName>
        <fullName evidence="5">MurR/RpiR family transcriptional regulator</fullName>
    </submittedName>
</protein>
<dbReference type="SUPFAM" id="SSF53697">
    <property type="entry name" value="SIS domain"/>
    <property type="match status" value="1"/>
</dbReference>
<gene>
    <name evidence="5" type="ORF">NP439_23620</name>
</gene>
<organism evidence="5 6">
    <name type="scientific">Oceanobacillus jeddahense</name>
    <dbReference type="NCBI Taxonomy" id="1462527"/>
    <lineage>
        <taxon>Bacteria</taxon>
        <taxon>Bacillati</taxon>
        <taxon>Bacillota</taxon>
        <taxon>Bacilli</taxon>
        <taxon>Bacillales</taxon>
        <taxon>Bacillaceae</taxon>
        <taxon>Oceanobacillus</taxon>
    </lineage>
</organism>
<evidence type="ECO:0000256" key="3">
    <source>
        <dbReference type="ARBA" id="ARBA00023163"/>
    </source>
</evidence>
<dbReference type="InterPro" id="IPR036388">
    <property type="entry name" value="WH-like_DNA-bd_sf"/>
</dbReference>
<dbReference type="PROSITE" id="PS51071">
    <property type="entry name" value="HTH_RPIR"/>
    <property type="match status" value="1"/>
</dbReference>
<name>A0ABY5JV73_9BACI</name>
<dbReference type="EMBL" id="CP101914">
    <property type="protein sequence ID" value="UUI02981.1"/>
    <property type="molecule type" value="Genomic_DNA"/>
</dbReference>
<reference evidence="5" key="1">
    <citation type="submission" date="2022-07" db="EMBL/GenBank/DDBJ databases">
        <title>FELIX.</title>
        <authorList>
            <person name="Wan K.H."/>
            <person name="Park S."/>
            <person name="Lawrence Q."/>
            <person name="Eichenberger J.P."/>
            <person name="Booth B.W."/>
            <person name="Piaggio A.J."/>
            <person name="Chandler J.C."/>
            <person name="Franklin A.B."/>
            <person name="Celniker S.E."/>
        </authorList>
    </citation>
    <scope>NUCLEOTIDE SEQUENCE</scope>
    <source>
        <strain evidence="5">QA-1986 374</strain>
    </source>
</reference>